<feature type="transmembrane region" description="Helical" evidence="7">
    <location>
        <begin position="140"/>
        <end position="164"/>
    </location>
</feature>
<feature type="transmembrane region" description="Helical" evidence="7">
    <location>
        <begin position="107"/>
        <end position="128"/>
    </location>
</feature>
<evidence type="ECO:0000256" key="7">
    <source>
        <dbReference type="SAM" id="Phobius"/>
    </source>
</evidence>
<dbReference type="AlphaFoldDB" id="A0A559MH89"/>
<keyword evidence="5 7" id="KW-0472">Membrane</keyword>
<comment type="caution">
    <text evidence="8">The sequence shown here is derived from an EMBL/GenBank/DDBJ whole genome shotgun (WGS) entry which is preliminary data.</text>
</comment>
<evidence type="ECO:0000256" key="1">
    <source>
        <dbReference type="ARBA" id="ARBA00004141"/>
    </source>
</evidence>
<dbReference type="SUPFAM" id="SSF103473">
    <property type="entry name" value="MFS general substrate transporter"/>
    <property type="match status" value="1"/>
</dbReference>
<comment type="subcellular location">
    <subcellularLocation>
        <location evidence="1">Membrane</location>
        <topology evidence="1">Multi-pass membrane protein</topology>
    </subcellularLocation>
</comment>
<evidence type="ECO:0000313" key="8">
    <source>
        <dbReference type="EMBL" id="TVY92334.1"/>
    </source>
</evidence>
<dbReference type="EMBL" id="QGML01000336">
    <property type="protein sequence ID" value="TVY92334.1"/>
    <property type="molecule type" value="Genomic_DNA"/>
</dbReference>
<feature type="region of interest" description="Disordered" evidence="6">
    <location>
        <begin position="174"/>
        <end position="201"/>
    </location>
</feature>
<feature type="transmembrane region" description="Helical" evidence="7">
    <location>
        <begin position="20"/>
        <end position="39"/>
    </location>
</feature>
<evidence type="ECO:0000256" key="4">
    <source>
        <dbReference type="ARBA" id="ARBA00022989"/>
    </source>
</evidence>
<dbReference type="PANTHER" id="PTHR43791">
    <property type="entry name" value="PERMEASE-RELATED"/>
    <property type="match status" value="1"/>
</dbReference>
<dbReference type="Proteomes" id="UP000315522">
    <property type="component" value="Unassembled WGS sequence"/>
</dbReference>
<feature type="transmembrane region" description="Helical" evidence="7">
    <location>
        <begin position="51"/>
        <end position="69"/>
    </location>
</feature>
<dbReference type="InterPro" id="IPR036259">
    <property type="entry name" value="MFS_trans_sf"/>
</dbReference>
<proteinExistence type="predicted"/>
<keyword evidence="4 7" id="KW-1133">Transmembrane helix</keyword>
<evidence type="ECO:0000313" key="9">
    <source>
        <dbReference type="Proteomes" id="UP000315522"/>
    </source>
</evidence>
<evidence type="ECO:0000256" key="3">
    <source>
        <dbReference type="ARBA" id="ARBA00022692"/>
    </source>
</evidence>
<dbReference type="PANTHER" id="PTHR43791:SF39">
    <property type="entry name" value="TRANSPORTER LIZ1_SEO1, PUTATIVE (AFU_ORTHOLOGUE AFUA_3G00980)-RELATED"/>
    <property type="match status" value="1"/>
</dbReference>
<keyword evidence="9" id="KW-1185">Reference proteome</keyword>
<evidence type="ECO:0000256" key="5">
    <source>
        <dbReference type="ARBA" id="ARBA00023136"/>
    </source>
</evidence>
<reference evidence="8 9" key="1">
    <citation type="submission" date="2018-05" db="EMBL/GenBank/DDBJ databases">
        <title>Genome sequencing and assembly of the regulated plant pathogen Lachnellula willkommii and related sister species for the development of diagnostic species identification markers.</title>
        <authorList>
            <person name="Giroux E."/>
            <person name="Bilodeau G."/>
        </authorList>
    </citation>
    <scope>NUCLEOTIDE SEQUENCE [LARGE SCALE GENOMIC DNA]</scope>
    <source>
        <strain evidence="8 9">CBS 172.35</strain>
    </source>
</reference>
<evidence type="ECO:0000256" key="2">
    <source>
        <dbReference type="ARBA" id="ARBA00022448"/>
    </source>
</evidence>
<accession>A0A559MH89</accession>
<protein>
    <submittedName>
        <fullName evidence="8">Putative transporter</fullName>
    </submittedName>
</protein>
<evidence type="ECO:0000256" key="6">
    <source>
        <dbReference type="SAM" id="MobiDB-lite"/>
    </source>
</evidence>
<dbReference type="GO" id="GO:0016020">
    <property type="term" value="C:membrane"/>
    <property type="evidence" value="ECO:0007669"/>
    <property type="project" value="UniProtKB-SubCell"/>
</dbReference>
<feature type="transmembrane region" description="Helical" evidence="7">
    <location>
        <begin position="75"/>
        <end position="95"/>
    </location>
</feature>
<keyword evidence="2" id="KW-0813">Transport</keyword>
<organism evidence="8 9">
    <name type="scientific">Lachnellula willkommii</name>
    <dbReference type="NCBI Taxonomy" id="215461"/>
    <lineage>
        <taxon>Eukaryota</taxon>
        <taxon>Fungi</taxon>
        <taxon>Dikarya</taxon>
        <taxon>Ascomycota</taxon>
        <taxon>Pezizomycotina</taxon>
        <taxon>Leotiomycetes</taxon>
        <taxon>Helotiales</taxon>
        <taxon>Lachnaceae</taxon>
        <taxon>Lachnellula</taxon>
    </lineage>
</organism>
<keyword evidence="3 7" id="KW-0812">Transmembrane</keyword>
<name>A0A559MH89_9HELO</name>
<dbReference type="GO" id="GO:0022857">
    <property type="term" value="F:transmembrane transporter activity"/>
    <property type="evidence" value="ECO:0007669"/>
    <property type="project" value="TreeGrafter"/>
</dbReference>
<gene>
    <name evidence="8" type="primary">SEO1_4</name>
    <name evidence="8" type="ORF">LAWI1_G001099</name>
</gene>
<sequence length="201" mass="21905">MQFFGLWLKSEHCSVTNINNIPTIIGAVNFFFMISTGYASDILGSRVPVTAFVGSLLTFCYTVLTVWTVPNALKMVAFCLAGCYGCFSPLLYGWVNSSCGGDQHLRAFILAWMTSLGLAVVSPFQLYLFPSSQAPTYKAMHGYAAALVFVVLLTAWSSLGIWFVERVVAKRGAPSGVEDRDTSGSNSLSEEAVTVTHQRMK</sequence>